<organism evidence="2 3">
    <name type="scientific">Clavelina lepadiformis</name>
    <name type="common">Light-bulb sea squirt</name>
    <name type="synonym">Ascidia lepadiformis</name>
    <dbReference type="NCBI Taxonomy" id="159417"/>
    <lineage>
        <taxon>Eukaryota</taxon>
        <taxon>Metazoa</taxon>
        <taxon>Chordata</taxon>
        <taxon>Tunicata</taxon>
        <taxon>Ascidiacea</taxon>
        <taxon>Aplousobranchia</taxon>
        <taxon>Clavelinidae</taxon>
        <taxon>Clavelina</taxon>
    </lineage>
</organism>
<reference evidence="2 3" key="1">
    <citation type="submission" date="2024-02" db="EMBL/GenBank/DDBJ databases">
        <authorList>
            <person name="Daric V."/>
            <person name="Darras S."/>
        </authorList>
    </citation>
    <scope>NUCLEOTIDE SEQUENCE [LARGE SCALE GENOMIC DNA]</scope>
</reference>
<feature type="chain" id="PRO_5047279088" evidence="1">
    <location>
        <begin position="18"/>
        <end position="377"/>
    </location>
</feature>
<evidence type="ECO:0000256" key="1">
    <source>
        <dbReference type="SAM" id="SignalP"/>
    </source>
</evidence>
<dbReference type="Proteomes" id="UP001642483">
    <property type="component" value="Unassembled WGS sequence"/>
</dbReference>
<comment type="caution">
    <text evidence="2">The sequence shown here is derived from an EMBL/GenBank/DDBJ whole genome shotgun (WGS) entry which is preliminary data.</text>
</comment>
<gene>
    <name evidence="2" type="ORF">CVLEPA_LOCUS23019</name>
</gene>
<proteinExistence type="predicted"/>
<name>A0ABP0GHF6_CLALP</name>
<dbReference type="EMBL" id="CAWYQH010000119">
    <property type="protein sequence ID" value="CAK8690393.1"/>
    <property type="molecule type" value="Genomic_DNA"/>
</dbReference>
<evidence type="ECO:0000313" key="2">
    <source>
        <dbReference type="EMBL" id="CAK8690393.1"/>
    </source>
</evidence>
<accession>A0ABP0GHF6</accession>
<sequence>MMYYSSLSICLLYLYFGCQNNTCIQSKEIKPSARYSRTRAHPYSNLALASVGGNHRSYRQLRNSYYVTPLRLRQKRITPGRAISSRTRNNGVGLDRSFTARRKPKFSAFKASRSKSRNHSSTSTQLDRMLVYIPTIQESINNLRSTYNKYKQRSRAEIRRIWRDLFGIETEIGKLHNLWEAMEKNLTNMKNILHRHSIDRHSHNSDLKQKIDQIESHQESQDSQYFIVLESSMNNSAAISELQAAVDRLDEQVDIGSNLNLAYQLSASNRVSLLDCDACDDVANIHKNFLTHKTEFHQFKKTVERELSSINTNYEIQQSGESLRRFAHEHNTSLLKNDPIITNIQDNINLYMSAVPKRPPGAVCDHESGAGHKLDGH</sequence>
<protein>
    <submittedName>
        <fullName evidence="2">Uncharacterized protein</fullName>
    </submittedName>
</protein>
<feature type="signal peptide" evidence="1">
    <location>
        <begin position="1"/>
        <end position="17"/>
    </location>
</feature>
<evidence type="ECO:0000313" key="3">
    <source>
        <dbReference type="Proteomes" id="UP001642483"/>
    </source>
</evidence>
<keyword evidence="3" id="KW-1185">Reference proteome</keyword>
<keyword evidence="1" id="KW-0732">Signal</keyword>